<feature type="compositionally biased region" description="Pro residues" evidence="1">
    <location>
        <begin position="10"/>
        <end position="20"/>
    </location>
</feature>
<reference evidence="2 3" key="1">
    <citation type="submission" date="2016-12" db="EMBL/GenBank/DDBJ databases">
        <authorList>
            <person name="Song W.-J."/>
            <person name="Kurnit D.M."/>
        </authorList>
    </citation>
    <scope>NUCLEOTIDE SEQUENCE [LARGE SCALE GENOMIC DNA]</scope>
    <source>
        <strain evidence="2 3">175</strain>
    </source>
</reference>
<dbReference type="AlphaFoldDB" id="A0A1Y6D171"/>
<dbReference type="EMBL" id="FXAM01000001">
    <property type="protein sequence ID" value="SMF96170.1"/>
    <property type="molecule type" value="Genomic_DNA"/>
</dbReference>
<dbReference type="STRING" id="1760988.SAMN02949497_3555"/>
<evidence type="ECO:0000313" key="2">
    <source>
        <dbReference type="EMBL" id="SMF96170.1"/>
    </source>
</evidence>
<name>A0A1Y6D171_9GAMM</name>
<organism evidence="2 3">
    <name type="scientific">Methylomagnum ishizawai</name>
    <dbReference type="NCBI Taxonomy" id="1760988"/>
    <lineage>
        <taxon>Bacteria</taxon>
        <taxon>Pseudomonadati</taxon>
        <taxon>Pseudomonadota</taxon>
        <taxon>Gammaproteobacteria</taxon>
        <taxon>Methylococcales</taxon>
        <taxon>Methylococcaceae</taxon>
        <taxon>Methylomagnum</taxon>
    </lineage>
</organism>
<gene>
    <name evidence="2" type="ORF">SAMN02949497_3555</name>
</gene>
<protein>
    <submittedName>
        <fullName evidence="2">Uncharacterized protein</fullName>
    </submittedName>
</protein>
<evidence type="ECO:0000256" key="1">
    <source>
        <dbReference type="SAM" id="MobiDB-lite"/>
    </source>
</evidence>
<accession>A0A1Y6D171</accession>
<evidence type="ECO:0000313" key="3">
    <source>
        <dbReference type="Proteomes" id="UP000192923"/>
    </source>
</evidence>
<feature type="region of interest" description="Disordered" evidence="1">
    <location>
        <begin position="1"/>
        <end position="31"/>
    </location>
</feature>
<proteinExistence type="predicted"/>
<dbReference type="Proteomes" id="UP000192923">
    <property type="component" value="Unassembled WGS sequence"/>
</dbReference>
<dbReference type="OrthoDB" id="9033474at2"/>
<keyword evidence="3" id="KW-1185">Reference proteome</keyword>
<dbReference type="RefSeq" id="WP_085215002.1">
    <property type="nucleotide sequence ID" value="NZ_FXAM01000001.1"/>
</dbReference>
<sequence length="96" mass="10596">MDYPDLFSPTPTPIHTPAPPGRGYTGGYAARPGTGPQGATCRQCQHYALVEGHIRWYRKCGLMKERWTHGKGSDIKARSPACAKFEAEIPELEVQP</sequence>